<sequence>MDVWAARAYANGLGAGRARSVVDAVRNVVALQGQDVRATRLAVRARTGGLTAGDVDGAVARGEVVRTWAMRGTLHLVAAADLRWVTKVFGPYFRDRQRPRRGRLGLTDDDCARGVRQLATFLREPMTRAEIVERVDLDLRGQAAPYFLAFAAFEGVVCRGPERGSEPTYVLVDDWVAGGEDSLLALRYLRGYGPASPADLAAWSGLPLTAARRAFDEVRDLIEPVGDLFWLRDRPVVDAVEARLLGHFDAFLLGYRERPVSAAFRKVIQTGGGFVMPAVSVSGRIHGVWSLKSTPGPLGIEVTPFTTITARLTRELSGEAADLGRFLGRRAELSVGAPRIAD</sequence>
<dbReference type="Proteomes" id="UP001595859">
    <property type="component" value="Unassembled WGS sequence"/>
</dbReference>
<dbReference type="GO" id="GO:0003677">
    <property type="term" value="F:DNA binding"/>
    <property type="evidence" value="ECO:0007669"/>
    <property type="project" value="UniProtKB-KW"/>
</dbReference>
<evidence type="ECO:0000313" key="1">
    <source>
        <dbReference type="EMBL" id="MFC4853801.1"/>
    </source>
</evidence>
<dbReference type="InterPro" id="IPR009351">
    <property type="entry name" value="AlkZ-like"/>
</dbReference>
<dbReference type="RefSeq" id="WP_378055773.1">
    <property type="nucleotide sequence ID" value="NZ_JBHSIS010000004.1"/>
</dbReference>
<dbReference type="PANTHER" id="PTHR38479:SF2">
    <property type="entry name" value="WINGED HELIX DNA-BINDING DOMAIN-CONTAINING PROTEIN"/>
    <property type="match status" value="1"/>
</dbReference>
<dbReference type="EMBL" id="JBHSIS010000004">
    <property type="protein sequence ID" value="MFC4853801.1"/>
    <property type="molecule type" value="Genomic_DNA"/>
</dbReference>
<accession>A0ABV9S2R6</accession>
<keyword evidence="2" id="KW-1185">Reference proteome</keyword>
<protein>
    <submittedName>
        <fullName evidence="1">Winged helix DNA-binding domain-containing protein</fullName>
    </submittedName>
</protein>
<evidence type="ECO:0000313" key="2">
    <source>
        <dbReference type="Proteomes" id="UP001595859"/>
    </source>
</evidence>
<name>A0ABV9S2R6_9PSEU</name>
<proteinExistence type="predicted"/>
<keyword evidence="1" id="KW-0238">DNA-binding</keyword>
<gene>
    <name evidence="1" type="ORF">ACFPCV_09800</name>
</gene>
<reference evidence="2" key="1">
    <citation type="journal article" date="2019" name="Int. J. Syst. Evol. Microbiol.">
        <title>The Global Catalogue of Microorganisms (GCM) 10K type strain sequencing project: providing services to taxonomists for standard genome sequencing and annotation.</title>
        <authorList>
            <consortium name="The Broad Institute Genomics Platform"/>
            <consortium name="The Broad Institute Genome Sequencing Center for Infectious Disease"/>
            <person name="Wu L."/>
            <person name="Ma J."/>
        </authorList>
    </citation>
    <scope>NUCLEOTIDE SEQUENCE [LARGE SCALE GENOMIC DNA]</scope>
    <source>
        <strain evidence="2">ZS-22-S1</strain>
    </source>
</reference>
<dbReference type="PANTHER" id="PTHR38479">
    <property type="entry name" value="LMO0824 PROTEIN"/>
    <property type="match status" value="1"/>
</dbReference>
<organism evidence="1 2">
    <name type="scientific">Actinophytocola glycyrrhizae</name>
    <dbReference type="NCBI Taxonomy" id="2044873"/>
    <lineage>
        <taxon>Bacteria</taxon>
        <taxon>Bacillati</taxon>
        <taxon>Actinomycetota</taxon>
        <taxon>Actinomycetes</taxon>
        <taxon>Pseudonocardiales</taxon>
        <taxon>Pseudonocardiaceae</taxon>
    </lineage>
</organism>
<comment type="caution">
    <text evidence="1">The sequence shown here is derived from an EMBL/GenBank/DDBJ whole genome shotgun (WGS) entry which is preliminary data.</text>
</comment>
<dbReference type="Pfam" id="PF06224">
    <property type="entry name" value="AlkZ-like"/>
    <property type="match status" value="1"/>
</dbReference>